<dbReference type="Proteomes" id="UP000307756">
    <property type="component" value="Unassembled WGS sequence"/>
</dbReference>
<name>A0A4U1D2U9_9BACI</name>
<comment type="caution">
    <text evidence="2">The sequence shown here is derived from an EMBL/GenBank/DDBJ whole genome shotgun (WGS) entry which is preliminary data.</text>
</comment>
<evidence type="ECO:0000313" key="3">
    <source>
        <dbReference type="Proteomes" id="UP000307756"/>
    </source>
</evidence>
<keyword evidence="1" id="KW-0472">Membrane</keyword>
<feature type="transmembrane region" description="Helical" evidence="1">
    <location>
        <begin position="30"/>
        <end position="49"/>
    </location>
</feature>
<sequence length="84" mass="9318">MRKYLGIVSILILIATYLILQALVGKQIGHLWVLIIVTGYLASAIASWYSKSGFWRKASATILIVLPLGYLVIIALFIFGMSDF</sequence>
<organism evidence="2 3">
    <name type="scientific">Robertmurraya kyonggiensis</name>
    <dbReference type="NCBI Taxonomy" id="1037680"/>
    <lineage>
        <taxon>Bacteria</taxon>
        <taxon>Bacillati</taxon>
        <taxon>Bacillota</taxon>
        <taxon>Bacilli</taxon>
        <taxon>Bacillales</taxon>
        <taxon>Bacillaceae</taxon>
        <taxon>Robertmurraya</taxon>
    </lineage>
</organism>
<evidence type="ECO:0000313" key="2">
    <source>
        <dbReference type="EMBL" id="TKC16715.1"/>
    </source>
</evidence>
<feature type="transmembrane region" description="Helical" evidence="1">
    <location>
        <begin position="61"/>
        <end position="81"/>
    </location>
</feature>
<dbReference type="AlphaFoldDB" id="A0A4U1D2U9"/>
<dbReference type="EMBL" id="SWBM01000002">
    <property type="protein sequence ID" value="TKC16715.1"/>
    <property type="molecule type" value="Genomic_DNA"/>
</dbReference>
<keyword evidence="1" id="KW-0812">Transmembrane</keyword>
<proteinExistence type="predicted"/>
<feature type="transmembrane region" description="Helical" evidence="1">
    <location>
        <begin position="7"/>
        <end position="24"/>
    </location>
</feature>
<gene>
    <name evidence="2" type="ORF">FA727_11615</name>
</gene>
<keyword evidence="3" id="KW-1185">Reference proteome</keyword>
<protein>
    <submittedName>
        <fullName evidence="2">Uncharacterized protein</fullName>
    </submittedName>
</protein>
<reference evidence="2 3" key="1">
    <citation type="journal article" date="2011" name="J. Microbiol.">
        <title>Bacillus kyonggiensis sp. nov., isolated from soil of a lettuce field.</title>
        <authorList>
            <person name="Dong K."/>
            <person name="Lee S."/>
        </authorList>
    </citation>
    <scope>NUCLEOTIDE SEQUENCE [LARGE SCALE GENOMIC DNA]</scope>
    <source>
        <strain evidence="2 3">NB22</strain>
    </source>
</reference>
<keyword evidence="1" id="KW-1133">Transmembrane helix</keyword>
<evidence type="ECO:0000256" key="1">
    <source>
        <dbReference type="SAM" id="Phobius"/>
    </source>
</evidence>
<dbReference type="OrthoDB" id="2891637at2"/>
<accession>A0A4U1D2U9</accession>
<dbReference type="RefSeq" id="WP_078989023.1">
    <property type="nucleotide sequence ID" value="NZ_SWBM01000002.1"/>
</dbReference>